<dbReference type="InterPro" id="IPR025275">
    <property type="entry name" value="DUF4015"/>
</dbReference>
<dbReference type="AlphaFoldDB" id="Q30RN5"/>
<evidence type="ECO:0000256" key="1">
    <source>
        <dbReference type="SAM" id="SignalP"/>
    </source>
</evidence>
<dbReference type="OrthoDB" id="9774125at2"/>
<keyword evidence="1" id="KW-0732">Signal</keyword>
<dbReference type="STRING" id="326298.Suden_1068"/>
<dbReference type="EMBL" id="CP000153">
    <property type="protein sequence ID" value="ABB44346.1"/>
    <property type="molecule type" value="Genomic_DNA"/>
</dbReference>
<feature type="chain" id="PRO_5004219590" description="DUF4015 domain-containing protein" evidence="1">
    <location>
        <begin position="18"/>
        <end position="410"/>
    </location>
</feature>
<evidence type="ECO:0000313" key="3">
    <source>
        <dbReference type="EMBL" id="ABB44346.1"/>
    </source>
</evidence>
<sequence length="410" mass="47279">MKILLLTAMLLQNTLFASFSANIIDAVSLKPIKDVTISDSVLSVKSDINGSFTINSLEKPLHVKACGYRPYKITQESSDKVLKLEPLVVKALYLSFWHTNNQSPKLRDILKIIDETDINTVVVDVKNEYGHTSFKTSFEQANSYGADKSIINRNIEEFMSIMRAKNIYTIARIVTFKDELQAINNVDYAIKNRDGTIWRNHDNMAWVDPFDVRAHNYAISVAQEAAKVGFDEINFDYIRFPAKDGLLYSKESTQESRIKAISDFLNLAQERLRKYGVFISADTYGNICWTKDDNNIGQTVSSMAPHVDYLAPMLYPSGFASGSFSFKSPSNHPHTVIYRSIKNIEDRIDTKRVRPWLQYFKDYAHEKRHYREFEIKEQIRATQDINTNGWMMWSPSSRYNIEYFIKDKSL</sequence>
<dbReference type="SUPFAM" id="SSF51445">
    <property type="entry name" value="(Trans)glycosidases"/>
    <property type="match status" value="1"/>
</dbReference>
<dbReference type="RefSeq" id="WP_011372698.1">
    <property type="nucleotide sequence ID" value="NC_007575.1"/>
</dbReference>
<proteinExistence type="predicted"/>
<feature type="domain" description="DUF4015" evidence="2">
    <location>
        <begin position="91"/>
        <end position="399"/>
    </location>
</feature>
<evidence type="ECO:0000259" key="2">
    <source>
        <dbReference type="Pfam" id="PF13200"/>
    </source>
</evidence>
<dbReference type="eggNOG" id="COG1306">
    <property type="taxonomic scope" value="Bacteria"/>
</dbReference>
<dbReference type="HOGENOM" id="CLU_030168_2_0_7"/>
<accession>Q30RN5</accession>
<dbReference type="KEGG" id="tdn:Suden_1068"/>
<dbReference type="Proteomes" id="UP000002714">
    <property type="component" value="Chromosome"/>
</dbReference>
<organism evidence="3 4">
    <name type="scientific">Sulfurimonas denitrificans (strain ATCC 33889 / DSM 1251)</name>
    <name type="common">Thiomicrospira denitrificans (strain ATCC 33889 / DSM 1251)</name>
    <dbReference type="NCBI Taxonomy" id="326298"/>
    <lineage>
        <taxon>Bacteria</taxon>
        <taxon>Pseudomonadati</taxon>
        <taxon>Campylobacterota</taxon>
        <taxon>Epsilonproteobacteria</taxon>
        <taxon>Campylobacterales</taxon>
        <taxon>Sulfurimonadaceae</taxon>
        <taxon>Sulfurimonas</taxon>
    </lineage>
</organism>
<feature type="signal peptide" evidence="1">
    <location>
        <begin position="1"/>
        <end position="17"/>
    </location>
</feature>
<name>Q30RN5_SULDN</name>
<protein>
    <recommendedName>
        <fullName evidence="2">DUF4015 domain-containing protein</fullName>
    </recommendedName>
</protein>
<dbReference type="InterPro" id="IPR017853">
    <property type="entry name" value="GH"/>
</dbReference>
<keyword evidence="4" id="KW-1185">Reference proteome</keyword>
<dbReference type="Gene3D" id="3.20.20.80">
    <property type="entry name" value="Glycosidases"/>
    <property type="match status" value="1"/>
</dbReference>
<dbReference type="Pfam" id="PF13200">
    <property type="entry name" value="DUF4015"/>
    <property type="match status" value="1"/>
</dbReference>
<reference evidence="3 4" key="1">
    <citation type="journal article" date="2008" name="Appl. Environ. Microbiol.">
        <title>Genome of the epsilonproteobacterial chemolithoautotroph Sulfurimonas denitrificans.</title>
        <authorList>
            <person name="Sievert S.M."/>
            <person name="Scott K.M."/>
            <person name="Klotz M.G."/>
            <person name="Chain P.S.G."/>
            <person name="Hauser L.J."/>
            <person name="Hemp J."/>
            <person name="Huegler M."/>
            <person name="Land M."/>
            <person name="Lapidus A."/>
            <person name="Larimer F.W."/>
            <person name="Lucas S."/>
            <person name="Malfatti S.A."/>
            <person name="Meyer F."/>
            <person name="Paulsen I.T."/>
            <person name="Ren Q."/>
            <person name="Simon J."/>
            <person name="Bailey K."/>
            <person name="Diaz E."/>
            <person name="Fitzpatrick K.A."/>
            <person name="Glover B."/>
            <person name="Gwatney N."/>
            <person name="Korajkic A."/>
            <person name="Long A."/>
            <person name="Mobberley J.M."/>
            <person name="Pantry S.N."/>
            <person name="Pazder G."/>
            <person name="Peterson S."/>
            <person name="Quintanilla J.D."/>
            <person name="Sprinkle R."/>
            <person name="Stephens J."/>
            <person name="Thomas P."/>
            <person name="Vaughn R."/>
            <person name="Weber M.J."/>
            <person name="Wooten L.L."/>
        </authorList>
    </citation>
    <scope>NUCLEOTIDE SEQUENCE [LARGE SCALE GENOMIC DNA]</scope>
    <source>
        <strain evidence="4">ATCC 33889 / DSM 1251</strain>
    </source>
</reference>
<gene>
    <name evidence="3" type="ordered locus">Suden_1068</name>
</gene>
<evidence type="ECO:0000313" key="4">
    <source>
        <dbReference type="Proteomes" id="UP000002714"/>
    </source>
</evidence>